<dbReference type="InterPro" id="IPR036162">
    <property type="entry name" value="Resolvase-like_N_sf"/>
</dbReference>
<dbReference type="PROSITE" id="PS51736">
    <property type="entry name" value="RECOMBINASES_3"/>
    <property type="match status" value="1"/>
</dbReference>
<dbReference type="InterPro" id="IPR025827">
    <property type="entry name" value="Zn_ribbon_recom_dom"/>
</dbReference>
<evidence type="ECO:0000259" key="2">
    <source>
        <dbReference type="PROSITE" id="PS51736"/>
    </source>
</evidence>
<sequence>MYKVGAYARVSTQREEQRTSIENQKLMFESYVDNNGWSLSELYIDKATGTKGKRKELLRLIEDIKEKKIDVVLVKDLSRLARNGQLSYSIANLMQEKGVHIISLDGMVNSLEGNVQNFGLLAWMYQQESENLSRKIKSTKEIGAINGKYQGSTPPFGYEIVKGKLSIRNDETPAIVKRIFSEYINGIGVDTIAKNLTLEEVPTPAQVIGKKNAGVEWRGNTIKTILLNPHYTGHLVQSRTSSISVVSTKRKIISKEDQVVVENTHKAIISKDVFETAEQQMKLRRKNKTAPKLHLFTNVAFCKDCGKGMWYRSSGVRYICGSYGRYGKSKCSSHAIKEVNLKQAITCDIDNFLSNLDMNLLSKQFEKKIKNALSHSTKEKKNIEDKITVIKNRKVKFAKMLADDQLDFDTYKSGTNEANNELEKLNKQKQMLDYSSNQNKVDLKKLHTDFKKFLYSEEVLPELVHRFILRIEIDSDGAPNIFYNFSKPKKALVF</sequence>
<dbReference type="Pfam" id="PF07508">
    <property type="entry name" value="Recombinase"/>
    <property type="match status" value="1"/>
</dbReference>
<dbReference type="Proteomes" id="UP001389717">
    <property type="component" value="Unassembled WGS sequence"/>
</dbReference>
<dbReference type="Pfam" id="PF00239">
    <property type="entry name" value="Resolvase"/>
    <property type="match status" value="1"/>
</dbReference>
<evidence type="ECO:0000313" key="4">
    <source>
        <dbReference type="EMBL" id="MEL3972051.1"/>
    </source>
</evidence>
<evidence type="ECO:0000256" key="1">
    <source>
        <dbReference type="SAM" id="Coils"/>
    </source>
</evidence>
<dbReference type="EMBL" id="JBBYAF010000010">
    <property type="protein sequence ID" value="MEL3972051.1"/>
    <property type="molecule type" value="Genomic_DNA"/>
</dbReference>
<reference evidence="4 5" key="1">
    <citation type="submission" date="2024-04" db="EMBL/GenBank/DDBJ databases">
        <title>Bacillus oryzaecorticis sp. nov., a moderately halophilic bacterium isolated from rice husks.</title>
        <authorList>
            <person name="Zhu H.-S."/>
        </authorList>
    </citation>
    <scope>NUCLEOTIDE SEQUENCE [LARGE SCALE GENOMIC DNA]</scope>
    <source>
        <strain evidence="4 5">ZC255</strain>
    </source>
</reference>
<feature type="domain" description="Resolvase/invertase-type recombinase catalytic" evidence="2">
    <location>
        <begin position="3"/>
        <end position="151"/>
    </location>
</feature>
<dbReference type="Pfam" id="PF13408">
    <property type="entry name" value="Zn_ribbon_recom"/>
    <property type="match status" value="1"/>
</dbReference>
<dbReference type="InterPro" id="IPR038109">
    <property type="entry name" value="DNA_bind_recomb_sf"/>
</dbReference>
<evidence type="ECO:0000313" key="5">
    <source>
        <dbReference type="Proteomes" id="UP001389717"/>
    </source>
</evidence>
<dbReference type="Gene3D" id="3.40.50.1390">
    <property type="entry name" value="Resolvase, N-terminal catalytic domain"/>
    <property type="match status" value="1"/>
</dbReference>
<dbReference type="PROSITE" id="PS51737">
    <property type="entry name" value="RECOMBINASE_DNA_BIND"/>
    <property type="match status" value="1"/>
</dbReference>
<evidence type="ECO:0000259" key="3">
    <source>
        <dbReference type="PROSITE" id="PS51737"/>
    </source>
</evidence>
<dbReference type="SMART" id="SM00857">
    <property type="entry name" value="Resolvase"/>
    <property type="match status" value="1"/>
</dbReference>
<keyword evidence="1" id="KW-0175">Coiled coil</keyword>
<dbReference type="InterPro" id="IPR011109">
    <property type="entry name" value="DNA_bind_recombinase_dom"/>
</dbReference>
<feature type="domain" description="Recombinase" evidence="3">
    <location>
        <begin position="155"/>
        <end position="287"/>
    </location>
</feature>
<keyword evidence="5" id="KW-1185">Reference proteome</keyword>
<dbReference type="Gene3D" id="3.90.1750.20">
    <property type="entry name" value="Putative Large Serine Recombinase, Chain B, Domain 2"/>
    <property type="match status" value="1"/>
</dbReference>
<dbReference type="InterPro" id="IPR006119">
    <property type="entry name" value="Resolv_N"/>
</dbReference>
<organism evidence="4 5">
    <name type="scientific">Rossellomorea oryzaecorticis</name>
    <dbReference type="NCBI Taxonomy" id="1396505"/>
    <lineage>
        <taxon>Bacteria</taxon>
        <taxon>Bacillati</taxon>
        <taxon>Bacillota</taxon>
        <taxon>Bacilli</taxon>
        <taxon>Bacillales</taxon>
        <taxon>Bacillaceae</taxon>
        <taxon>Rossellomorea</taxon>
    </lineage>
</organism>
<gene>
    <name evidence="4" type="ORF">AAEO50_07155</name>
</gene>
<dbReference type="CDD" id="cd00338">
    <property type="entry name" value="Ser_Recombinase"/>
    <property type="match status" value="1"/>
</dbReference>
<proteinExistence type="predicted"/>
<feature type="coiled-coil region" evidence="1">
    <location>
        <begin position="408"/>
        <end position="435"/>
    </location>
</feature>
<protein>
    <submittedName>
        <fullName evidence="4">Recombinase family protein</fullName>
    </submittedName>
</protein>
<dbReference type="InterPro" id="IPR050639">
    <property type="entry name" value="SSR_resolvase"/>
</dbReference>
<accession>A0ABU9K8G2</accession>
<dbReference type="PANTHER" id="PTHR30461">
    <property type="entry name" value="DNA-INVERTASE FROM LAMBDOID PROPHAGE"/>
    <property type="match status" value="1"/>
</dbReference>
<comment type="caution">
    <text evidence="4">The sequence shown here is derived from an EMBL/GenBank/DDBJ whole genome shotgun (WGS) entry which is preliminary data.</text>
</comment>
<dbReference type="PANTHER" id="PTHR30461:SF23">
    <property type="entry name" value="DNA RECOMBINASE-RELATED"/>
    <property type="match status" value="1"/>
</dbReference>
<name>A0ABU9K8G2_9BACI</name>
<dbReference type="RefSeq" id="WP_341981945.1">
    <property type="nucleotide sequence ID" value="NZ_JBBYAF010000010.1"/>
</dbReference>
<dbReference type="SUPFAM" id="SSF53041">
    <property type="entry name" value="Resolvase-like"/>
    <property type="match status" value="1"/>
</dbReference>